<dbReference type="Pfam" id="PF00571">
    <property type="entry name" value="CBS"/>
    <property type="match status" value="2"/>
</dbReference>
<keyword evidence="5" id="KW-1185">Reference proteome</keyword>
<dbReference type="PANTHER" id="PTHR43080:SF2">
    <property type="entry name" value="CBS DOMAIN-CONTAINING PROTEIN"/>
    <property type="match status" value="1"/>
</dbReference>
<dbReference type="SUPFAM" id="SSF54631">
    <property type="entry name" value="CBS-domain pair"/>
    <property type="match status" value="1"/>
</dbReference>
<evidence type="ECO:0000313" key="5">
    <source>
        <dbReference type="Proteomes" id="UP001602119"/>
    </source>
</evidence>
<evidence type="ECO:0000259" key="3">
    <source>
        <dbReference type="PROSITE" id="PS51371"/>
    </source>
</evidence>
<keyword evidence="1 2" id="KW-0129">CBS domain</keyword>
<evidence type="ECO:0000313" key="4">
    <source>
        <dbReference type="EMBL" id="MFF4777219.1"/>
    </source>
</evidence>
<dbReference type="Gene3D" id="3.10.580.10">
    <property type="entry name" value="CBS-domain"/>
    <property type="match status" value="1"/>
</dbReference>
<dbReference type="PANTHER" id="PTHR43080">
    <property type="entry name" value="CBS DOMAIN-CONTAINING PROTEIN CBSX3, MITOCHONDRIAL"/>
    <property type="match status" value="1"/>
</dbReference>
<reference evidence="4 5" key="1">
    <citation type="submission" date="2024-10" db="EMBL/GenBank/DDBJ databases">
        <title>The Natural Products Discovery Center: Release of the First 8490 Sequenced Strains for Exploring Actinobacteria Biosynthetic Diversity.</title>
        <authorList>
            <person name="Kalkreuter E."/>
            <person name="Kautsar S.A."/>
            <person name="Yang D."/>
            <person name="Bader C.D."/>
            <person name="Teijaro C.N."/>
            <person name="Fluegel L."/>
            <person name="Davis C.M."/>
            <person name="Simpson J.R."/>
            <person name="Lauterbach L."/>
            <person name="Steele A.D."/>
            <person name="Gui C."/>
            <person name="Meng S."/>
            <person name="Li G."/>
            <person name="Viehrig K."/>
            <person name="Ye F."/>
            <person name="Su P."/>
            <person name="Kiefer A.F."/>
            <person name="Nichols A."/>
            <person name="Cepeda A.J."/>
            <person name="Yan W."/>
            <person name="Fan B."/>
            <person name="Jiang Y."/>
            <person name="Adhikari A."/>
            <person name="Zheng C.-J."/>
            <person name="Schuster L."/>
            <person name="Cowan T.M."/>
            <person name="Smanski M.J."/>
            <person name="Chevrette M.G."/>
            <person name="De Carvalho L.P.S."/>
            <person name="Shen B."/>
        </authorList>
    </citation>
    <scope>NUCLEOTIDE SEQUENCE [LARGE SCALE GENOMIC DNA]</scope>
    <source>
        <strain evidence="4 5">NPDC001281</strain>
    </source>
</reference>
<dbReference type="RefSeq" id="WP_066943818.1">
    <property type="nucleotide sequence ID" value="NZ_BBYK01000054.1"/>
</dbReference>
<dbReference type="InterPro" id="IPR046342">
    <property type="entry name" value="CBS_dom_sf"/>
</dbReference>
<feature type="domain" description="CBS" evidence="3">
    <location>
        <begin position="80"/>
        <end position="138"/>
    </location>
</feature>
<name>A0ABW6VHH3_MICFU</name>
<dbReference type="PROSITE" id="PS51371">
    <property type="entry name" value="CBS"/>
    <property type="match status" value="2"/>
</dbReference>
<dbReference type="EMBL" id="JBIAXI010000022">
    <property type="protein sequence ID" value="MFF4777219.1"/>
    <property type="molecule type" value="Genomic_DNA"/>
</dbReference>
<protein>
    <submittedName>
        <fullName evidence="4">HPP family protein</fullName>
    </submittedName>
</protein>
<sequence length="166" mass="18147">MSVEDLTAEQIMTRVLVTVTAEESPLMAWELMRRADVHHLPVVDDTCHVLGILTREDVAATWSGGGPDEHSRRQVRTLLGRRRLPKVGPDHTLSRITCVMLDVGCDAVPVVSAAGRLLGLITVSDVLKAVAGRACRDEERGEQGRTRESGEVRTGLFHLNPVLPPD</sequence>
<gene>
    <name evidence="4" type="ORF">ACFY05_30625</name>
</gene>
<organism evidence="4 5">
    <name type="scientific">Microtetraspora fusca</name>
    <dbReference type="NCBI Taxonomy" id="1997"/>
    <lineage>
        <taxon>Bacteria</taxon>
        <taxon>Bacillati</taxon>
        <taxon>Actinomycetota</taxon>
        <taxon>Actinomycetes</taxon>
        <taxon>Streptosporangiales</taxon>
        <taxon>Streptosporangiaceae</taxon>
        <taxon>Microtetraspora</taxon>
    </lineage>
</organism>
<evidence type="ECO:0000256" key="2">
    <source>
        <dbReference type="PROSITE-ProRule" id="PRU00703"/>
    </source>
</evidence>
<dbReference type="InterPro" id="IPR051257">
    <property type="entry name" value="Diverse_CBS-Domain"/>
</dbReference>
<comment type="caution">
    <text evidence="4">The sequence shown here is derived from an EMBL/GenBank/DDBJ whole genome shotgun (WGS) entry which is preliminary data.</text>
</comment>
<dbReference type="InterPro" id="IPR000644">
    <property type="entry name" value="CBS_dom"/>
</dbReference>
<evidence type="ECO:0000256" key="1">
    <source>
        <dbReference type="ARBA" id="ARBA00023122"/>
    </source>
</evidence>
<dbReference type="Proteomes" id="UP001602119">
    <property type="component" value="Unassembled WGS sequence"/>
</dbReference>
<dbReference type="SMART" id="SM00116">
    <property type="entry name" value="CBS"/>
    <property type="match status" value="2"/>
</dbReference>
<feature type="domain" description="CBS" evidence="3">
    <location>
        <begin position="12"/>
        <end position="69"/>
    </location>
</feature>
<proteinExistence type="predicted"/>
<accession>A0ABW6VHH3</accession>